<evidence type="ECO:0000313" key="10">
    <source>
        <dbReference type="Proteomes" id="UP000443582"/>
    </source>
</evidence>
<reference evidence="10" key="1">
    <citation type="journal article" date="2019" name="Int. J. Syst. Evol. Microbiol.">
        <title>Halobacteriovorax valvorus sp. nov., a novel prokaryotic predator isolated from coastal seawater of China.</title>
        <authorList>
            <person name="Chen M.-X."/>
        </authorList>
    </citation>
    <scope>NUCLEOTIDE SEQUENCE [LARGE SCALE GENOMIC DNA]</scope>
    <source>
        <strain evidence="10">BL9</strain>
    </source>
</reference>
<name>A0ABY0IDR3_9BACT</name>
<sequence>MAIFDYKGIDRTGSEKKGNITAENELAAKAKIRAQGIMLTSIKEHKSGSKASFEINFGSTISINDLSLMTRQLATLIKARIQIVESFNALIEQCENPKLKVILSEIRQKVNEGSSLAAALADYPKVFDHIYVNMVEAGEQSGTLDIVLLRLAEFTEAQVKLKNKVKGAMMYPIIMLIVGATVMGVILVLVIPKITKIFVSMKKELPLPTQISIWLSSFLQQYWWAVIVGLFGAFWLFKRYINTKKGRSRWDSLTLKLPIFGQLITMVNVSRFASTLSTLLNSGVPILAAMKIVKNLIGNVHMQDAIESARVNISEGSSMAAPLAQSGHFPIMVTHMISLGEKSGELEPMLNIIAENYEDQVESKLSGLTSVLEPIMMVGMGGAVAFIVMSVVVPMMELNSIN</sequence>
<gene>
    <name evidence="9" type="primary">gspF</name>
    <name evidence="9" type="ORF">DAY19_14050</name>
</gene>
<keyword evidence="5 7" id="KW-1133">Transmembrane helix</keyword>
<organism evidence="9 10">
    <name type="scientific">Halobacteriovorax vibrionivorans</name>
    <dbReference type="NCBI Taxonomy" id="2152716"/>
    <lineage>
        <taxon>Bacteria</taxon>
        <taxon>Pseudomonadati</taxon>
        <taxon>Bdellovibrionota</taxon>
        <taxon>Bacteriovoracia</taxon>
        <taxon>Bacteriovoracales</taxon>
        <taxon>Halobacteriovoraceae</taxon>
        <taxon>Halobacteriovorax</taxon>
    </lineage>
</organism>
<dbReference type="Pfam" id="PF00482">
    <property type="entry name" value="T2SSF"/>
    <property type="match status" value="2"/>
</dbReference>
<protein>
    <submittedName>
        <fullName evidence="9">Type II secretion system protein GspF</fullName>
    </submittedName>
</protein>
<evidence type="ECO:0000256" key="2">
    <source>
        <dbReference type="ARBA" id="ARBA00005745"/>
    </source>
</evidence>
<feature type="domain" description="Type II secretion system protein GspF" evidence="8">
    <location>
        <begin position="272"/>
        <end position="394"/>
    </location>
</feature>
<feature type="transmembrane region" description="Helical" evidence="7">
    <location>
        <begin position="375"/>
        <end position="396"/>
    </location>
</feature>
<evidence type="ECO:0000256" key="6">
    <source>
        <dbReference type="ARBA" id="ARBA00023136"/>
    </source>
</evidence>
<keyword evidence="10" id="KW-1185">Reference proteome</keyword>
<keyword evidence="4 7" id="KW-0812">Transmembrane</keyword>
<dbReference type="PANTHER" id="PTHR30012">
    <property type="entry name" value="GENERAL SECRETION PATHWAY PROTEIN"/>
    <property type="match status" value="1"/>
</dbReference>
<dbReference type="InterPro" id="IPR011850">
    <property type="entry name" value="T2SS_GspF"/>
</dbReference>
<dbReference type="InterPro" id="IPR042094">
    <property type="entry name" value="T2SS_GspF_sf"/>
</dbReference>
<evidence type="ECO:0000256" key="4">
    <source>
        <dbReference type="ARBA" id="ARBA00022692"/>
    </source>
</evidence>
<dbReference type="Gene3D" id="1.20.81.30">
    <property type="entry name" value="Type II secretion system (T2SS), domain F"/>
    <property type="match status" value="2"/>
</dbReference>
<feature type="transmembrane region" description="Helical" evidence="7">
    <location>
        <begin position="170"/>
        <end position="191"/>
    </location>
</feature>
<dbReference type="NCBIfam" id="TIGR02120">
    <property type="entry name" value="GspF"/>
    <property type="match status" value="1"/>
</dbReference>
<evidence type="ECO:0000256" key="5">
    <source>
        <dbReference type="ARBA" id="ARBA00022989"/>
    </source>
</evidence>
<evidence type="ECO:0000256" key="3">
    <source>
        <dbReference type="ARBA" id="ARBA00022475"/>
    </source>
</evidence>
<dbReference type="RefSeq" id="WP_115363574.1">
    <property type="nucleotide sequence ID" value="NZ_QDKL01000003.1"/>
</dbReference>
<feature type="transmembrane region" description="Helical" evidence="7">
    <location>
        <begin position="211"/>
        <end position="237"/>
    </location>
</feature>
<dbReference type="Proteomes" id="UP000443582">
    <property type="component" value="Unassembled WGS sequence"/>
</dbReference>
<dbReference type="EMBL" id="QDKL01000003">
    <property type="protein sequence ID" value="RZF21098.1"/>
    <property type="molecule type" value="Genomic_DNA"/>
</dbReference>
<dbReference type="PRINTS" id="PR00812">
    <property type="entry name" value="BCTERIALGSPF"/>
</dbReference>
<proteinExistence type="inferred from homology"/>
<comment type="caution">
    <text evidence="9">The sequence shown here is derived from an EMBL/GenBank/DDBJ whole genome shotgun (WGS) entry which is preliminary data.</text>
</comment>
<comment type="similarity">
    <text evidence="2">Belongs to the GSP F family.</text>
</comment>
<keyword evidence="6 7" id="KW-0472">Membrane</keyword>
<dbReference type="InterPro" id="IPR003004">
    <property type="entry name" value="GspF/PilC"/>
</dbReference>
<feature type="domain" description="Type II secretion system protein GspF" evidence="8">
    <location>
        <begin position="70"/>
        <end position="192"/>
    </location>
</feature>
<accession>A0ABY0IDR3</accession>
<dbReference type="InterPro" id="IPR018076">
    <property type="entry name" value="T2SS_GspF_dom"/>
</dbReference>
<keyword evidence="3" id="KW-1003">Cell membrane</keyword>
<comment type="subcellular location">
    <subcellularLocation>
        <location evidence="1">Cell membrane</location>
        <topology evidence="1">Multi-pass membrane protein</topology>
    </subcellularLocation>
</comment>
<evidence type="ECO:0000259" key="8">
    <source>
        <dbReference type="Pfam" id="PF00482"/>
    </source>
</evidence>
<dbReference type="PANTHER" id="PTHR30012:SF0">
    <property type="entry name" value="TYPE II SECRETION SYSTEM PROTEIN F-RELATED"/>
    <property type="match status" value="1"/>
</dbReference>
<evidence type="ECO:0000313" key="9">
    <source>
        <dbReference type="EMBL" id="RZF21098.1"/>
    </source>
</evidence>
<evidence type="ECO:0000256" key="1">
    <source>
        <dbReference type="ARBA" id="ARBA00004651"/>
    </source>
</evidence>
<evidence type="ECO:0000256" key="7">
    <source>
        <dbReference type="SAM" id="Phobius"/>
    </source>
</evidence>